<protein>
    <recommendedName>
        <fullName evidence="2">Cytochrome bc1 complex Rieske iron-sulfur subunit</fullName>
    </recommendedName>
    <alternativeName>
        <fullName evidence="8">Cytochrome bc1 reductase complex subunit QcrA</fullName>
    </alternativeName>
</protein>
<dbReference type="GO" id="GO:0016020">
    <property type="term" value="C:membrane"/>
    <property type="evidence" value="ECO:0007669"/>
    <property type="project" value="InterPro"/>
</dbReference>
<evidence type="ECO:0000256" key="1">
    <source>
        <dbReference type="ARBA" id="ARBA00002494"/>
    </source>
</evidence>
<accession>A0AAU7JT31</accession>
<evidence type="ECO:0000256" key="5">
    <source>
        <dbReference type="ARBA" id="ARBA00023004"/>
    </source>
</evidence>
<evidence type="ECO:0000259" key="11">
    <source>
        <dbReference type="PROSITE" id="PS51296"/>
    </source>
</evidence>
<comment type="cofactor">
    <cofactor evidence="9">
        <name>[2Fe-2S] cluster</name>
        <dbReference type="ChEBI" id="CHEBI:190135"/>
    </cofactor>
</comment>
<dbReference type="InterPro" id="IPR017941">
    <property type="entry name" value="Rieske_2Fe-2S"/>
</dbReference>
<comment type="function">
    <text evidence="1">Iron-sulfur subunit of the cytochrome bc1 complex, an essential component of the respiratory electron transport chain required for ATP synthesis. The bc1 complex catalyzes the oxidation of menaquinol and the reduction of cytochrome c in the respiratory chain. The bc1 complex operates through a Q-cycle mechanism that couples electron transfer to generation of the proton gradient that drives ATP synthesis.</text>
</comment>
<feature type="region of interest" description="Disordered" evidence="10">
    <location>
        <begin position="1"/>
        <end position="24"/>
    </location>
</feature>
<dbReference type="InterPro" id="IPR005805">
    <property type="entry name" value="Rieske_Fe-S_prot_C"/>
</dbReference>
<evidence type="ECO:0000256" key="4">
    <source>
        <dbReference type="ARBA" id="ARBA00022723"/>
    </source>
</evidence>
<sequence length="164" mass="16037">MTHTDEPAAQPTGRTAELPADPCGTGPTRRVLLASAGIGVGAVALGACGSAKQAAGDAASSASNAATNAVKDAISKATIPVGGGKIFADQKVVVTQPTSGEFKAFSAVCTHQSCIVADVSDGTINCACHGSKFDITTGAVKNGPASSPLPEKKITVSGNGISVT</sequence>
<evidence type="ECO:0000256" key="2">
    <source>
        <dbReference type="ARBA" id="ARBA00015816"/>
    </source>
</evidence>
<evidence type="ECO:0000256" key="9">
    <source>
        <dbReference type="ARBA" id="ARBA00034078"/>
    </source>
</evidence>
<dbReference type="GO" id="GO:0004497">
    <property type="term" value="F:monooxygenase activity"/>
    <property type="evidence" value="ECO:0007669"/>
    <property type="project" value="UniProtKB-ARBA"/>
</dbReference>
<dbReference type="EMBL" id="CP157483">
    <property type="protein sequence ID" value="XBO43561.1"/>
    <property type="molecule type" value="Genomic_DNA"/>
</dbReference>
<feature type="domain" description="Rieske" evidence="11">
    <location>
        <begin position="71"/>
        <end position="163"/>
    </location>
</feature>
<keyword evidence="4" id="KW-0479">Metal-binding</keyword>
<keyword evidence="7" id="KW-1015">Disulfide bond</keyword>
<dbReference type="FunFam" id="2.102.10.10:FF:000016">
    <property type="entry name" value="Nitrite reductase/ring-hydroxylating ferredoxin subunit"/>
    <property type="match status" value="1"/>
</dbReference>
<dbReference type="PANTHER" id="PTHR10134">
    <property type="entry name" value="CYTOCHROME B-C1 COMPLEX SUBUNIT RIESKE, MITOCHONDRIAL"/>
    <property type="match status" value="1"/>
</dbReference>
<dbReference type="RefSeq" id="WP_406831001.1">
    <property type="nucleotide sequence ID" value="NZ_CP157483.1"/>
</dbReference>
<feature type="region of interest" description="Disordered" evidence="10">
    <location>
        <begin position="144"/>
        <end position="164"/>
    </location>
</feature>
<dbReference type="GO" id="GO:0051537">
    <property type="term" value="F:2 iron, 2 sulfur cluster binding"/>
    <property type="evidence" value="ECO:0007669"/>
    <property type="project" value="UniProtKB-KW"/>
</dbReference>
<dbReference type="AlphaFoldDB" id="A0AAU7JT31"/>
<dbReference type="Pfam" id="PF00355">
    <property type="entry name" value="Rieske"/>
    <property type="match status" value="1"/>
</dbReference>
<dbReference type="InterPro" id="IPR014349">
    <property type="entry name" value="Rieske_Fe-S_prot"/>
</dbReference>
<evidence type="ECO:0000256" key="3">
    <source>
        <dbReference type="ARBA" id="ARBA00022714"/>
    </source>
</evidence>
<reference evidence="12" key="1">
    <citation type="submission" date="2024-05" db="EMBL/GenBank/DDBJ databases">
        <authorList>
            <person name="Kim S."/>
            <person name="Heo J."/>
            <person name="Choi H."/>
            <person name="Choi Y."/>
            <person name="Kwon S.-W."/>
            <person name="Kim Y."/>
        </authorList>
    </citation>
    <scope>NUCLEOTIDE SEQUENCE</scope>
    <source>
        <strain evidence="12">KACC 23699</strain>
    </source>
</reference>
<evidence type="ECO:0000256" key="6">
    <source>
        <dbReference type="ARBA" id="ARBA00023014"/>
    </source>
</evidence>
<dbReference type="GO" id="GO:0016705">
    <property type="term" value="F:oxidoreductase activity, acting on paired donors, with incorporation or reduction of molecular oxygen"/>
    <property type="evidence" value="ECO:0007669"/>
    <property type="project" value="UniProtKB-ARBA"/>
</dbReference>
<keyword evidence="5" id="KW-0408">Iron</keyword>
<evidence type="ECO:0000256" key="7">
    <source>
        <dbReference type="ARBA" id="ARBA00023157"/>
    </source>
</evidence>
<keyword evidence="6" id="KW-0411">Iron-sulfur</keyword>
<evidence type="ECO:0000313" key="12">
    <source>
        <dbReference type="EMBL" id="XBO43561.1"/>
    </source>
</evidence>
<dbReference type="InterPro" id="IPR036922">
    <property type="entry name" value="Rieske_2Fe-2S_sf"/>
</dbReference>
<dbReference type="GO" id="GO:0046872">
    <property type="term" value="F:metal ion binding"/>
    <property type="evidence" value="ECO:0007669"/>
    <property type="project" value="UniProtKB-KW"/>
</dbReference>
<dbReference type="Gene3D" id="2.102.10.10">
    <property type="entry name" value="Rieske [2Fe-2S] iron-sulphur domain"/>
    <property type="match status" value="1"/>
</dbReference>
<dbReference type="PRINTS" id="PR00162">
    <property type="entry name" value="RIESKE"/>
</dbReference>
<name>A0AAU7JT31_9MICO</name>
<evidence type="ECO:0000256" key="8">
    <source>
        <dbReference type="ARBA" id="ARBA00029586"/>
    </source>
</evidence>
<dbReference type="CDD" id="cd03467">
    <property type="entry name" value="Rieske"/>
    <property type="match status" value="1"/>
</dbReference>
<dbReference type="PROSITE" id="PS51318">
    <property type="entry name" value="TAT"/>
    <property type="match status" value="1"/>
</dbReference>
<organism evidence="12">
    <name type="scientific">Pedococcus sp. KACC 23699</name>
    <dbReference type="NCBI Taxonomy" id="3149228"/>
    <lineage>
        <taxon>Bacteria</taxon>
        <taxon>Bacillati</taxon>
        <taxon>Actinomycetota</taxon>
        <taxon>Actinomycetes</taxon>
        <taxon>Micrococcales</taxon>
        <taxon>Intrasporangiaceae</taxon>
        <taxon>Pedococcus</taxon>
    </lineage>
</organism>
<keyword evidence="3" id="KW-0001">2Fe-2S</keyword>
<dbReference type="PROSITE" id="PS51296">
    <property type="entry name" value="RIESKE"/>
    <property type="match status" value="1"/>
</dbReference>
<proteinExistence type="predicted"/>
<gene>
    <name evidence="12" type="ORF">ABEG17_18665</name>
</gene>
<evidence type="ECO:0000256" key="10">
    <source>
        <dbReference type="SAM" id="MobiDB-lite"/>
    </source>
</evidence>
<dbReference type="SUPFAM" id="SSF50022">
    <property type="entry name" value="ISP domain"/>
    <property type="match status" value="1"/>
</dbReference>
<dbReference type="InterPro" id="IPR006311">
    <property type="entry name" value="TAT_signal"/>
</dbReference>